<dbReference type="InterPro" id="IPR036390">
    <property type="entry name" value="WH_DNA-bd_sf"/>
</dbReference>
<sequence length="314" mass="34703">MVPQLDPKWLQLFLLLHDGGSVTRAAEQLGQSQPTVSIWLRQLRDALGDPLFIRTAQGMRATPRAEALVAPVRQVLDGLREIAAPPQAFDPLVTTRCFRICMTDASHITLLPAILARLRTSAPQARLEVARIGPETGDRLLSGEADIALGLVPELEAGFYQQALYDQDWVCLVNAQHPRVSEALSLEDYAREGHVGVISGTGHRLQQDALQRHRIARRMVLEIPGFLGLGAIIATTDLIVTLPRHIGTTLAGLNGLRLLPCPLPVEGFSVKLHWHARFHHEPANQWLRGQCAALFRRRSDEHSPFPPSQVVHSD</sequence>
<reference evidence="6 7" key="1">
    <citation type="journal article" date="2009" name="Int. J. Syst. Evol. Microbiol.">
        <title>Transfer of Teichococcus ludipueritiae and Muricoccus roseus to the genus Roseomonas, as Roseomonas ludipueritiae comb. nov. and Roseomonas rosea comb. nov., respectively, and emended description of the genus Roseomonas.</title>
        <authorList>
            <person name="Sanchez-Porro C."/>
            <person name="Gallego V."/>
            <person name="Busse H.J."/>
            <person name="Kampfer P."/>
            <person name="Ventosa A."/>
        </authorList>
    </citation>
    <scope>NUCLEOTIDE SEQUENCE [LARGE SCALE GENOMIC DNA]</scope>
    <source>
        <strain evidence="6 7">DSM 14915</strain>
    </source>
</reference>
<evidence type="ECO:0000256" key="4">
    <source>
        <dbReference type="ARBA" id="ARBA00023163"/>
    </source>
</evidence>
<keyword evidence="2" id="KW-0805">Transcription regulation</keyword>
<evidence type="ECO:0000313" key="6">
    <source>
        <dbReference type="EMBL" id="MBC9176192.1"/>
    </source>
</evidence>
<dbReference type="Gene3D" id="3.40.190.10">
    <property type="entry name" value="Periplasmic binding protein-like II"/>
    <property type="match status" value="2"/>
</dbReference>
<dbReference type="EMBL" id="JACTUZ010000009">
    <property type="protein sequence ID" value="MBC9176192.1"/>
    <property type="molecule type" value="Genomic_DNA"/>
</dbReference>
<dbReference type="PRINTS" id="PR00039">
    <property type="entry name" value="HTHLYSR"/>
</dbReference>
<keyword evidence="7" id="KW-1185">Reference proteome</keyword>
<dbReference type="InterPro" id="IPR050389">
    <property type="entry name" value="LysR-type_TF"/>
</dbReference>
<keyword evidence="3" id="KW-0238">DNA-binding</keyword>
<evidence type="ECO:0000313" key="7">
    <source>
        <dbReference type="Proteomes" id="UP000603940"/>
    </source>
</evidence>
<dbReference type="Pfam" id="PF00126">
    <property type="entry name" value="HTH_1"/>
    <property type="match status" value="1"/>
</dbReference>
<proteinExistence type="inferred from homology"/>
<dbReference type="InterPro" id="IPR036388">
    <property type="entry name" value="WH-like_DNA-bd_sf"/>
</dbReference>
<evidence type="ECO:0000256" key="1">
    <source>
        <dbReference type="ARBA" id="ARBA00009437"/>
    </source>
</evidence>
<dbReference type="SUPFAM" id="SSF46785">
    <property type="entry name" value="Winged helix' DNA-binding domain"/>
    <property type="match status" value="1"/>
</dbReference>
<evidence type="ECO:0000256" key="3">
    <source>
        <dbReference type="ARBA" id="ARBA00023125"/>
    </source>
</evidence>
<comment type="caution">
    <text evidence="6">The sequence shown here is derived from an EMBL/GenBank/DDBJ whole genome shotgun (WGS) entry which is preliminary data.</text>
</comment>
<dbReference type="Pfam" id="PF03466">
    <property type="entry name" value="LysR_substrate"/>
    <property type="match status" value="1"/>
</dbReference>
<dbReference type="SUPFAM" id="SSF53850">
    <property type="entry name" value="Periplasmic binding protein-like II"/>
    <property type="match status" value="1"/>
</dbReference>
<name>A0ABR7R3G9_9PROT</name>
<gene>
    <name evidence="6" type="ORF">IBL25_04465</name>
</gene>
<dbReference type="InterPro" id="IPR000847">
    <property type="entry name" value="LysR_HTH_N"/>
</dbReference>
<dbReference type="PANTHER" id="PTHR30118">
    <property type="entry name" value="HTH-TYPE TRANSCRIPTIONAL REGULATOR LEUO-RELATED"/>
    <property type="match status" value="1"/>
</dbReference>
<protein>
    <submittedName>
        <fullName evidence="6">LysR family transcriptional regulator</fullName>
    </submittedName>
</protein>
<feature type="domain" description="HTH lysR-type" evidence="5">
    <location>
        <begin position="5"/>
        <end position="62"/>
    </location>
</feature>
<organism evidence="6 7">
    <name type="scientific">Pseudoroseomonas ludipueritiae</name>
    <dbReference type="NCBI Taxonomy" id="198093"/>
    <lineage>
        <taxon>Bacteria</taxon>
        <taxon>Pseudomonadati</taxon>
        <taxon>Pseudomonadota</taxon>
        <taxon>Alphaproteobacteria</taxon>
        <taxon>Acetobacterales</taxon>
        <taxon>Acetobacteraceae</taxon>
        <taxon>Pseudoroseomonas</taxon>
    </lineage>
</organism>
<evidence type="ECO:0000259" key="5">
    <source>
        <dbReference type="PROSITE" id="PS50931"/>
    </source>
</evidence>
<evidence type="ECO:0000256" key="2">
    <source>
        <dbReference type="ARBA" id="ARBA00023015"/>
    </source>
</evidence>
<keyword evidence="4" id="KW-0804">Transcription</keyword>
<dbReference type="InterPro" id="IPR005119">
    <property type="entry name" value="LysR_subst-bd"/>
</dbReference>
<dbReference type="PANTHER" id="PTHR30118:SF15">
    <property type="entry name" value="TRANSCRIPTIONAL REGULATORY PROTEIN"/>
    <property type="match status" value="1"/>
</dbReference>
<accession>A0ABR7R3G9</accession>
<dbReference type="Proteomes" id="UP000603940">
    <property type="component" value="Unassembled WGS sequence"/>
</dbReference>
<comment type="similarity">
    <text evidence="1">Belongs to the LysR transcriptional regulatory family.</text>
</comment>
<dbReference type="CDD" id="cd08459">
    <property type="entry name" value="PBP2_DntR_NahR_LinR_like"/>
    <property type="match status" value="1"/>
</dbReference>
<dbReference type="Gene3D" id="1.10.10.10">
    <property type="entry name" value="Winged helix-like DNA-binding domain superfamily/Winged helix DNA-binding domain"/>
    <property type="match status" value="1"/>
</dbReference>
<dbReference type="PROSITE" id="PS50931">
    <property type="entry name" value="HTH_LYSR"/>
    <property type="match status" value="1"/>
</dbReference>